<evidence type="ECO:0000256" key="1">
    <source>
        <dbReference type="SAM" id="Phobius"/>
    </source>
</evidence>
<keyword evidence="1" id="KW-0812">Transmembrane</keyword>
<dbReference type="ESTHER" id="9rhob-a0a0m6xz88">
    <property type="family name" value="Abhydrolase_9"/>
</dbReference>
<dbReference type="Pfam" id="PF15420">
    <property type="entry name" value="Abhydrolase_9_N"/>
    <property type="match status" value="1"/>
</dbReference>
<dbReference type="Pfam" id="PF10081">
    <property type="entry name" value="Abhydrolase_9"/>
    <property type="match status" value="1"/>
</dbReference>
<feature type="transmembrane region" description="Helical" evidence="1">
    <location>
        <begin position="37"/>
        <end position="61"/>
    </location>
</feature>
<dbReference type="RefSeq" id="WP_055654302.1">
    <property type="nucleotide sequence ID" value="NZ_CXST01000001.1"/>
</dbReference>
<name>A0A0M6XZ88_9HYPH</name>
<dbReference type="InterPro" id="IPR012037">
    <property type="entry name" value="Alpha/beta-hydrolase_fam"/>
</dbReference>
<dbReference type="Proteomes" id="UP000048926">
    <property type="component" value="Unassembled WGS sequence"/>
</dbReference>
<accession>A0A0M6XZ88</accession>
<dbReference type="PIRSF" id="PIRSF007542">
    <property type="entry name" value="UCP007542"/>
    <property type="match status" value="1"/>
</dbReference>
<evidence type="ECO:0000259" key="2">
    <source>
        <dbReference type="Pfam" id="PF10081"/>
    </source>
</evidence>
<dbReference type="InterPro" id="IPR027787">
    <property type="entry name" value="Alpha/beta-hydrolase_catalytic"/>
</dbReference>
<sequence>MPILRTLRDGLTPTGLIVAASFFGAALTPSMMPREPIVQATLAAVAATFGYEVTLLARSVWRYLELPEPKGRLWTLWLLAACGISLAIMVYSLSKAASWQNATREAVGLPPLESAAPFFIVTVGVLIALCLWLVFRVAGALRRAVAVVLDKMLPRRVGVVLSIVLVGWFLWALVDGALVRNAFRMADTSFLAADLLLEPDIEKPADPEKTGSTLSLVKWEEMGRWGRHYVATAPTAAEISEFWPDNAVDPIRVYVGRRSGDTAEERAQLALQELIRVGGFDRSVLVVVVPPGTGWMDPGAHDTIDFMLGGDVATVAVQYSYLTSFLALLAHPDYGVDQARALFNAVYAHWTQLPKDSRPELYVHGLSQGAFNSQATLPLFDMLGDPIQGAFWAGSPFFSRYWSEVRDRRKADSPAWRPNYGNGSLVRVMDQYGGLEGNYAPWGPIRAVFLNYGSDPIVNFTFDTGFRPPAWMASPRAPDVSEKLSWFPVVTMLQIALDSMFALDVPRYGHYYIAPDYIDGWAAVVDPDGWSPERAEALKKIFERRDPAI</sequence>
<feature type="transmembrane region" description="Helical" evidence="1">
    <location>
        <begin position="114"/>
        <end position="135"/>
    </location>
</feature>
<feature type="transmembrane region" description="Helical" evidence="1">
    <location>
        <begin position="12"/>
        <end position="31"/>
    </location>
</feature>
<dbReference type="EMBL" id="CXST01000001">
    <property type="protein sequence ID" value="CTQ42306.1"/>
    <property type="molecule type" value="Genomic_DNA"/>
</dbReference>
<dbReference type="STRING" id="187304.B0E33_26490"/>
<keyword evidence="1" id="KW-1133">Transmembrane helix</keyword>
<dbReference type="OrthoDB" id="4397445at2"/>
<keyword evidence="5" id="KW-1185">Reference proteome</keyword>
<keyword evidence="1" id="KW-0472">Membrane</keyword>
<evidence type="ECO:0000313" key="4">
    <source>
        <dbReference type="EMBL" id="CTQ42306.1"/>
    </source>
</evidence>
<evidence type="ECO:0000259" key="3">
    <source>
        <dbReference type="Pfam" id="PF15420"/>
    </source>
</evidence>
<protein>
    <submittedName>
        <fullName evidence="4">Putative membrane protein</fullName>
    </submittedName>
</protein>
<dbReference type="InterPro" id="IPR027788">
    <property type="entry name" value="Alpha/beta-hydrolase_N_dom"/>
</dbReference>
<feature type="transmembrane region" description="Helical" evidence="1">
    <location>
        <begin position="156"/>
        <end position="174"/>
    </location>
</feature>
<proteinExistence type="predicted"/>
<organism evidence="4 5">
    <name type="scientific">Roseibium aggregatum</name>
    <dbReference type="NCBI Taxonomy" id="187304"/>
    <lineage>
        <taxon>Bacteria</taxon>
        <taxon>Pseudomonadati</taxon>
        <taxon>Pseudomonadota</taxon>
        <taxon>Alphaproteobacteria</taxon>
        <taxon>Hyphomicrobiales</taxon>
        <taxon>Stappiaceae</taxon>
        <taxon>Roseibium</taxon>
    </lineage>
</organism>
<gene>
    <name evidence="4" type="ORF">LAL4801_00732</name>
</gene>
<feature type="domain" description="Alpha/beta-hydrolase catalytic" evidence="2">
    <location>
        <begin position="251"/>
        <end position="537"/>
    </location>
</feature>
<reference evidence="5" key="1">
    <citation type="submission" date="2015-07" db="EMBL/GenBank/DDBJ databases">
        <authorList>
            <person name="Rodrigo-Torres Lidia"/>
            <person name="Arahal R.David."/>
        </authorList>
    </citation>
    <scope>NUCLEOTIDE SEQUENCE [LARGE SCALE GENOMIC DNA]</scope>
    <source>
        <strain evidence="5">CECT 4801</strain>
    </source>
</reference>
<dbReference type="AlphaFoldDB" id="A0A0M6XZ88"/>
<feature type="transmembrane region" description="Helical" evidence="1">
    <location>
        <begin position="73"/>
        <end position="94"/>
    </location>
</feature>
<evidence type="ECO:0000313" key="5">
    <source>
        <dbReference type="Proteomes" id="UP000048926"/>
    </source>
</evidence>
<feature type="domain" description="Alpha/beta-hydrolase N-terminal" evidence="3">
    <location>
        <begin position="27"/>
        <end position="234"/>
    </location>
</feature>